<dbReference type="EMBL" id="CP128986">
    <property type="protein sequence ID" value="WOC12234.1"/>
    <property type="molecule type" value="Genomic_DNA"/>
</dbReference>
<evidence type="ECO:0000256" key="8">
    <source>
        <dbReference type="ARBA" id="ARBA00022840"/>
    </source>
</evidence>
<keyword evidence="10 13" id="KW-0234">DNA repair</keyword>
<protein>
    <recommendedName>
        <fullName evidence="3 13">DNA replication and repair protein RecF</fullName>
    </recommendedName>
</protein>
<dbReference type="GO" id="GO:0005737">
    <property type="term" value="C:cytoplasm"/>
    <property type="evidence" value="ECO:0007669"/>
    <property type="project" value="UniProtKB-SubCell"/>
</dbReference>
<keyword evidence="11 13" id="KW-0742">SOS response</keyword>
<dbReference type="GO" id="GO:0005524">
    <property type="term" value="F:ATP binding"/>
    <property type="evidence" value="ECO:0007669"/>
    <property type="project" value="UniProtKB-UniRule"/>
</dbReference>
<gene>
    <name evidence="17" type="primary">recF_2</name>
    <name evidence="13" type="synonym">recF</name>
    <name evidence="17" type="ORF">MP11Mi_13190</name>
</gene>
<dbReference type="PROSITE" id="PS00617">
    <property type="entry name" value="RECF_1"/>
    <property type="match status" value="1"/>
</dbReference>
<dbReference type="Pfam" id="PF02463">
    <property type="entry name" value="SMC_N"/>
    <property type="match status" value="1"/>
</dbReference>
<reference evidence="17" key="1">
    <citation type="submission" date="2023-06" db="EMBL/GenBank/DDBJ databases">
        <title>Gordonia sp. nov. and Pseudochrobactrum sp. nov., two species isolated from the burying beetle Nicrophorus vespilloides.</title>
        <authorList>
            <person name="Poehlein A."/>
            <person name="Guzman J."/>
            <person name="Daniel R."/>
            <person name="Vilcinskas A."/>
        </authorList>
    </citation>
    <scope>NUCLEOTIDE SEQUENCE</scope>
    <source>
        <strain evidence="17">MP11Mi</strain>
    </source>
</reference>
<sequence>MFVRDLTLRDYRSWPSAEFTLAPETTIFVGRNGFGKTNLLESLFYVATLRSHRVSNDAPLVRSGADTAKVSATVENDGRELTVDLTIAASGSNKAAINTRPVRRTREVLGILRTVLFAPEDLALVRGDPSERRRFVDELVAQIRPIAAGAKADYDRVLRQRSALLKTAGAAMRRGETDSVITTLDVWDSQLAEFGAQVTASRIAIVRHLAPLVTAAYASIAPHSRPATIAYRSAAGPDVDLSPGGDGAVDDLRDILASRLVDLRDKEIERGVSLVGPHRDDLELVLGDEPAKGFASHGESWSFALALRLASVDLLRADGVDPVIMLDDVFAELDVRRREKLAEFTEGAEQLLVTAAVADDIPARVGGRRISIGVSDDDGPRSSLVVGDERVSTPLERQGVSTVTDQRDGSADADGETHD</sequence>
<dbReference type="CDD" id="cd03242">
    <property type="entry name" value="ABC_RecF"/>
    <property type="match status" value="1"/>
</dbReference>
<dbReference type="NCBIfam" id="TIGR00611">
    <property type="entry name" value="recf"/>
    <property type="match status" value="1"/>
</dbReference>
<evidence type="ECO:0000313" key="17">
    <source>
        <dbReference type="EMBL" id="WOC12234.1"/>
    </source>
</evidence>
<comment type="similarity">
    <text evidence="2 13 14">Belongs to the RecF family.</text>
</comment>
<dbReference type="GO" id="GO:0006260">
    <property type="term" value="P:DNA replication"/>
    <property type="evidence" value="ECO:0007669"/>
    <property type="project" value="UniProtKB-UniRule"/>
</dbReference>
<dbReference type="InterPro" id="IPR018078">
    <property type="entry name" value="DNA-binding_RecF_CS"/>
</dbReference>
<dbReference type="GO" id="GO:0009432">
    <property type="term" value="P:SOS response"/>
    <property type="evidence" value="ECO:0007669"/>
    <property type="project" value="UniProtKB-UniRule"/>
</dbReference>
<comment type="function">
    <text evidence="12 13 14">The RecF protein is involved in DNA metabolism; it is required for DNA replication and normal SOS inducibility. RecF binds preferentially to single-stranded, linear DNA. It also seems to bind ATP.</text>
</comment>
<evidence type="ECO:0000256" key="4">
    <source>
        <dbReference type="ARBA" id="ARBA00022490"/>
    </source>
</evidence>
<dbReference type="PANTHER" id="PTHR32182:SF0">
    <property type="entry name" value="DNA REPLICATION AND REPAIR PROTEIN RECF"/>
    <property type="match status" value="1"/>
</dbReference>
<evidence type="ECO:0000256" key="2">
    <source>
        <dbReference type="ARBA" id="ARBA00008016"/>
    </source>
</evidence>
<evidence type="ECO:0000256" key="10">
    <source>
        <dbReference type="ARBA" id="ARBA00023204"/>
    </source>
</evidence>
<feature type="binding site" evidence="13">
    <location>
        <begin position="30"/>
        <end position="37"/>
    </location>
    <ligand>
        <name>ATP</name>
        <dbReference type="ChEBI" id="CHEBI:30616"/>
    </ligand>
</feature>
<evidence type="ECO:0000256" key="9">
    <source>
        <dbReference type="ARBA" id="ARBA00023125"/>
    </source>
</evidence>
<dbReference type="InterPro" id="IPR003395">
    <property type="entry name" value="RecF/RecN/SMC_N"/>
</dbReference>
<evidence type="ECO:0000256" key="14">
    <source>
        <dbReference type="RuleBase" id="RU000578"/>
    </source>
</evidence>
<feature type="compositionally biased region" description="Basic and acidic residues" evidence="15">
    <location>
        <begin position="405"/>
        <end position="419"/>
    </location>
</feature>
<dbReference type="GO" id="GO:0003697">
    <property type="term" value="F:single-stranded DNA binding"/>
    <property type="evidence" value="ECO:0007669"/>
    <property type="project" value="UniProtKB-UniRule"/>
</dbReference>
<keyword evidence="4 13" id="KW-0963">Cytoplasm</keyword>
<evidence type="ECO:0000256" key="11">
    <source>
        <dbReference type="ARBA" id="ARBA00023236"/>
    </source>
</evidence>
<comment type="subcellular location">
    <subcellularLocation>
        <location evidence="1 13 14">Cytoplasm</location>
    </subcellularLocation>
</comment>
<evidence type="ECO:0000256" key="6">
    <source>
        <dbReference type="ARBA" id="ARBA00022741"/>
    </source>
</evidence>
<dbReference type="PROSITE" id="PS00618">
    <property type="entry name" value="RECF_2"/>
    <property type="match status" value="1"/>
</dbReference>
<evidence type="ECO:0000256" key="7">
    <source>
        <dbReference type="ARBA" id="ARBA00022763"/>
    </source>
</evidence>
<organism evidence="17">
    <name type="scientific">Gordonia sp. MP11Mi</name>
    <dbReference type="NCBI Taxonomy" id="3022769"/>
    <lineage>
        <taxon>Bacteria</taxon>
        <taxon>Bacillati</taxon>
        <taxon>Actinomycetota</taxon>
        <taxon>Actinomycetes</taxon>
        <taxon>Mycobacteriales</taxon>
        <taxon>Gordoniaceae</taxon>
        <taxon>Gordonia</taxon>
    </lineage>
</organism>
<dbReference type="Gene3D" id="3.40.50.300">
    <property type="entry name" value="P-loop containing nucleotide triphosphate hydrolases"/>
    <property type="match status" value="1"/>
</dbReference>
<evidence type="ECO:0000256" key="13">
    <source>
        <dbReference type="HAMAP-Rule" id="MF_00365"/>
    </source>
</evidence>
<keyword evidence="7 13" id="KW-0227">DNA damage</keyword>
<keyword evidence="5 13" id="KW-0235">DNA replication</keyword>
<dbReference type="GO" id="GO:0000731">
    <property type="term" value="P:DNA synthesis involved in DNA repair"/>
    <property type="evidence" value="ECO:0007669"/>
    <property type="project" value="TreeGrafter"/>
</dbReference>
<keyword evidence="6 13" id="KW-0547">Nucleotide-binding</keyword>
<evidence type="ECO:0000256" key="5">
    <source>
        <dbReference type="ARBA" id="ARBA00022705"/>
    </source>
</evidence>
<evidence type="ECO:0000256" key="15">
    <source>
        <dbReference type="SAM" id="MobiDB-lite"/>
    </source>
</evidence>
<feature type="domain" description="RecF/RecN/SMC N-terminal" evidence="16">
    <location>
        <begin position="3"/>
        <end position="355"/>
    </location>
</feature>
<dbReference type="GO" id="GO:0006302">
    <property type="term" value="P:double-strand break repair"/>
    <property type="evidence" value="ECO:0007669"/>
    <property type="project" value="TreeGrafter"/>
</dbReference>
<evidence type="ECO:0000256" key="1">
    <source>
        <dbReference type="ARBA" id="ARBA00004496"/>
    </source>
</evidence>
<dbReference type="AlphaFoldDB" id="A0AA97CW31"/>
<dbReference type="SUPFAM" id="SSF52540">
    <property type="entry name" value="P-loop containing nucleoside triphosphate hydrolases"/>
    <property type="match status" value="1"/>
</dbReference>
<dbReference type="InterPro" id="IPR001238">
    <property type="entry name" value="DNA-binding_RecF"/>
</dbReference>
<keyword evidence="9 13" id="KW-0238">DNA-binding</keyword>
<evidence type="ECO:0000259" key="16">
    <source>
        <dbReference type="Pfam" id="PF02463"/>
    </source>
</evidence>
<evidence type="ECO:0000256" key="12">
    <source>
        <dbReference type="ARBA" id="ARBA00025401"/>
    </source>
</evidence>
<feature type="region of interest" description="Disordered" evidence="15">
    <location>
        <begin position="371"/>
        <end position="419"/>
    </location>
</feature>
<dbReference type="PANTHER" id="PTHR32182">
    <property type="entry name" value="DNA REPLICATION AND REPAIR PROTEIN RECF"/>
    <property type="match status" value="1"/>
</dbReference>
<dbReference type="Gene3D" id="1.20.1050.90">
    <property type="entry name" value="RecF/RecN/SMC, N-terminal domain"/>
    <property type="match status" value="1"/>
</dbReference>
<proteinExistence type="inferred from homology"/>
<dbReference type="InterPro" id="IPR027417">
    <property type="entry name" value="P-loop_NTPase"/>
</dbReference>
<keyword evidence="8 13" id="KW-0067">ATP-binding</keyword>
<evidence type="ECO:0000256" key="3">
    <source>
        <dbReference type="ARBA" id="ARBA00020170"/>
    </source>
</evidence>
<name>A0AA97CW31_9ACTN</name>
<dbReference type="HAMAP" id="MF_00365">
    <property type="entry name" value="RecF"/>
    <property type="match status" value="1"/>
</dbReference>
<dbReference type="RefSeq" id="WP_420041482.1">
    <property type="nucleotide sequence ID" value="NZ_CP128986.1"/>
</dbReference>
<dbReference type="InterPro" id="IPR042174">
    <property type="entry name" value="RecF_2"/>
</dbReference>
<accession>A0AA97CW31</accession>